<organism evidence="1">
    <name type="scientific">hydrothermal vent metagenome</name>
    <dbReference type="NCBI Taxonomy" id="652676"/>
    <lineage>
        <taxon>unclassified sequences</taxon>
        <taxon>metagenomes</taxon>
        <taxon>ecological metagenomes</taxon>
    </lineage>
</organism>
<evidence type="ECO:0000313" key="1">
    <source>
        <dbReference type="EMBL" id="VAW56993.1"/>
    </source>
</evidence>
<protein>
    <submittedName>
        <fullName evidence="1">Uncharacterized protein</fullName>
    </submittedName>
</protein>
<gene>
    <name evidence="1" type="ORF">MNBD_GAMMA07-2032</name>
</gene>
<dbReference type="EMBL" id="UOFF01000315">
    <property type="protein sequence ID" value="VAW56993.1"/>
    <property type="molecule type" value="Genomic_DNA"/>
</dbReference>
<sequence length="150" mass="17046">MLEQLVFHDKTIDITLSEAASQQSLQLESILLIEIQVYFSCLLSKRLAFYSEQAFEGTWQLSADELSTVLENAQQLTNKIYIRFNTVMTKTCSVSDVIGPPPVTDFAIKNLKPYVPSWLNIDYQGVKWSGQYGWKASDKNNTNTKQIRSA</sequence>
<accession>A0A3B0WXH3</accession>
<name>A0A3B0WXH3_9ZZZZ</name>
<proteinExistence type="predicted"/>
<reference evidence="1" key="1">
    <citation type="submission" date="2018-06" db="EMBL/GenBank/DDBJ databases">
        <authorList>
            <person name="Zhirakovskaya E."/>
        </authorList>
    </citation>
    <scope>NUCLEOTIDE SEQUENCE</scope>
</reference>
<dbReference type="AlphaFoldDB" id="A0A3B0WXH3"/>